<reference evidence="1 2" key="1">
    <citation type="journal article" date="2022" name="bioRxiv">
        <title>The genome of the oomycete Peronosclerospora sorghi, a cosmopolitan pathogen of maize and sorghum, is inflated with dispersed pseudogenes.</title>
        <authorList>
            <person name="Fletcher K."/>
            <person name="Martin F."/>
            <person name="Isakeit T."/>
            <person name="Cavanaugh K."/>
            <person name="Magill C."/>
            <person name="Michelmore R."/>
        </authorList>
    </citation>
    <scope>NUCLEOTIDE SEQUENCE [LARGE SCALE GENOMIC DNA]</scope>
    <source>
        <strain evidence="1">P6</strain>
    </source>
</reference>
<gene>
    <name evidence="1" type="ORF">PsorP6_013316</name>
</gene>
<proteinExistence type="predicted"/>
<name>A0ACC0WHZ6_9STRA</name>
<organism evidence="1 2">
    <name type="scientific">Peronosclerospora sorghi</name>
    <dbReference type="NCBI Taxonomy" id="230839"/>
    <lineage>
        <taxon>Eukaryota</taxon>
        <taxon>Sar</taxon>
        <taxon>Stramenopiles</taxon>
        <taxon>Oomycota</taxon>
        <taxon>Peronosporomycetes</taxon>
        <taxon>Peronosporales</taxon>
        <taxon>Peronosporaceae</taxon>
        <taxon>Peronosclerospora</taxon>
    </lineage>
</organism>
<protein>
    <submittedName>
        <fullName evidence="1">Uncharacterized protein</fullName>
    </submittedName>
</protein>
<accession>A0ACC0WHZ6</accession>
<dbReference type="EMBL" id="CM047592">
    <property type="protein sequence ID" value="KAI9917671.1"/>
    <property type="molecule type" value="Genomic_DNA"/>
</dbReference>
<evidence type="ECO:0000313" key="2">
    <source>
        <dbReference type="Proteomes" id="UP001163321"/>
    </source>
</evidence>
<sequence length="151" mass="16854">MAGCKLYSPPDGSPVAVIERKLAVTDHFLYLLEKRIWHPVVDPKSTWEPPLVYLRRRLQLTAIEEITLSTLADPYFVLKASGMGARLLEFDPRVGSEKATNITRTSAAVSTIPSIMAMNRSRYASARPSEGLLRGTPHVVVSMQKMFAKRL</sequence>
<evidence type="ECO:0000313" key="1">
    <source>
        <dbReference type="EMBL" id="KAI9917671.1"/>
    </source>
</evidence>
<keyword evidence="2" id="KW-1185">Reference proteome</keyword>
<dbReference type="Proteomes" id="UP001163321">
    <property type="component" value="Chromosome 13"/>
</dbReference>
<comment type="caution">
    <text evidence="1">The sequence shown here is derived from an EMBL/GenBank/DDBJ whole genome shotgun (WGS) entry which is preliminary data.</text>
</comment>